<sequence length="174" mass="19249">MNSGDEREKNRTLPNVCDVRQLGKRDTMWPAFQAMVEKGEAAVPVLMEGLQDVDEQVRGVAAVALGEIGSAARGAVPQLIALLHEENRETRMAAALALMKIGADAVEALQSCLRSDNRQARFWAAWALTMNDPSQTEAVYVLREAWADDRNDKYVHLAAAEAIFKAMRHQSSER</sequence>
<dbReference type="Gene3D" id="1.25.10.10">
    <property type="entry name" value="Leucine-rich Repeat Variant"/>
    <property type="match status" value="1"/>
</dbReference>
<dbReference type="InterPro" id="IPR004155">
    <property type="entry name" value="PBS_lyase_HEAT"/>
</dbReference>
<dbReference type="SUPFAM" id="SSF48371">
    <property type="entry name" value="ARM repeat"/>
    <property type="match status" value="1"/>
</dbReference>
<dbReference type="SMART" id="SM00567">
    <property type="entry name" value="EZ_HEAT"/>
    <property type="match status" value="3"/>
</dbReference>
<name>A0ABS2WFM5_9BACL</name>
<evidence type="ECO:0000313" key="2">
    <source>
        <dbReference type="Proteomes" id="UP001177120"/>
    </source>
</evidence>
<dbReference type="PANTHER" id="PTHR12697:SF5">
    <property type="entry name" value="DEOXYHYPUSINE HYDROXYLASE"/>
    <property type="match status" value="1"/>
</dbReference>
<dbReference type="RefSeq" id="WP_205492482.1">
    <property type="nucleotide sequence ID" value="NZ_JAFHAP010000004.1"/>
</dbReference>
<organism evidence="1 2">
    <name type="scientific">Polycladomyces zharkentensis</name>
    <dbReference type="NCBI Taxonomy" id="2807616"/>
    <lineage>
        <taxon>Bacteria</taxon>
        <taxon>Bacillati</taxon>
        <taxon>Bacillota</taxon>
        <taxon>Bacilli</taxon>
        <taxon>Bacillales</taxon>
        <taxon>Thermoactinomycetaceae</taxon>
        <taxon>Polycladomyces</taxon>
    </lineage>
</organism>
<dbReference type="Pfam" id="PF13646">
    <property type="entry name" value="HEAT_2"/>
    <property type="match status" value="1"/>
</dbReference>
<dbReference type="EMBL" id="JAFHAP010000004">
    <property type="protein sequence ID" value="MBN2908326.1"/>
    <property type="molecule type" value="Genomic_DNA"/>
</dbReference>
<gene>
    <name evidence="1" type="ORF">JQC72_02170</name>
</gene>
<dbReference type="InterPro" id="IPR016024">
    <property type="entry name" value="ARM-type_fold"/>
</dbReference>
<keyword evidence="2" id="KW-1185">Reference proteome</keyword>
<protein>
    <submittedName>
        <fullName evidence="1">HEAT repeat domain-containing protein</fullName>
    </submittedName>
</protein>
<proteinExistence type="predicted"/>
<evidence type="ECO:0000313" key="1">
    <source>
        <dbReference type="EMBL" id="MBN2908326.1"/>
    </source>
</evidence>
<reference evidence="1" key="1">
    <citation type="journal article" date="2024" name="Int. J. Syst. Evol. Microbiol.">
        <title>Polycladomyces zharkentensis sp. nov., a novel thermophilic cellulose- and starch-degrading member of the Bacillota from a geothermal aquifer in Kazakhstan.</title>
        <authorList>
            <person name="Mashzhan A."/>
            <person name="Kistaubayeva A."/>
            <person name="Javier-Lopez R."/>
            <person name="Bissenova U."/>
            <person name="Bissenbay A."/>
            <person name="Birkeland N.K."/>
        </authorList>
    </citation>
    <scope>NUCLEOTIDE SEQUENCE</scope>
    <source>
        <strain evidence="1">ZKZ2T</strain>
    </source>
</reference>
<dbReference type="InterPro" id="IPR011989">
    <property type="entry name" value="ARM-like"/>
</dbReference>
<comment type="caution">
    <text evidence="1">The sequence shown here is derived from an EMBL/GenBank/DDBJ whole genome shotgun (WGS) entry which is preliminary data.</text>
</comment>
<dbReference type="Proteomes" id="UP001177120">
    <property type="component" value="Unassembled WGS sequence"/>
</dbReference>
<dbReference type="PANTHER" id="PTHR12697">
    <property type="entry name" value="PBS LYASE HEAT-LIKE PROTEIN"/>
    <property type="match status" value="1"/>
</dbReference>
<accession>A0ABS2WFM5</accession>